<dbReference type="InterPro" id="IPR003439">
    <property type="entry name" value="ABC_transporter-like_ATP-bd"/>
</dbReference>
<evidence type="ECO:0000256" key="6">
    <source>
        <dbReference type="ARBA" id="ARBA00022763"/>
    </source>
</evidence>
<dbReference type="InterPro" id="IPR041102">
    <property type="entry name" value="UvrA_inter"/>
</dbReference>
<name>A0A8J3IM77_9CHLR</name>
<dbReference type="GO" id="GO:0006289">
    <property type="term" value="P:nucleotide-excision repair"/>
    <property type="evidence" value="ECO:0007669"/>
    <property type="project" value="UniProtKB-UniRule"/>
</dbReference>
<evidence type="ECO:0000256" key="7">
    <source>
        <dbReference type="ARBA" id="ARBA00022769"/>
    </source>
</evidence>
<keyword evidence="21" id="KW-1185">Reference proteome</keyword>
<keyword evidence="11 17" id="KW-0267">Excision nuclease</keyword>
<evidence type="ECO:0000256" key="9">
    <source>
        <dbReference type="ARBA" id="ARBA00022833"/>
    </source>
</evidence>
<keyword evidence="12 17" id="KW-0238">DNA-binding</keyword>
<evidence type="ECO:0000256" key="1">
    <source>
        <dbReference type="ARBA" id="ARBA00004496"/>
    </source>
</evidence>
<gene>
    <name evidence="20" type="primary">uvrA_1</name>
    <name evidence="17" type="synonym">uvrA</name>
    <name evidence="20" type="ORF">KSF_020940</name>
</gene>
<dbReference type="SMART" id="SM00382">
    <property type="entry name" value="AAA"/>
    <property type="match status" value="1"/>
</dbReference>
<dbReference type="Pfam" id="PF17760">
    <property type="entry name" value="UvrA_inter"/>
    <property type="match status" value="1"/>
</dbReference>
<evidence type="ECO:0000256" key="5">
    <source>
        <dbReference type="ARBA" id="ARBA00022741"/>
    </source>
</evidence>
<feature type="zinc finger region" description="C4-type" evidence="17">
    <location>
        <begin position="309"/>
        <end position="336"/>
    </location>
</feature>
<proteinExistence type="inferred from homology"/>
<comment type="subcellular location">
    <subcellularLocation>
        <location evidence="1 17">Cytoplasm</location>
    </subcellularLocation>
</comment>
<dbReference type="GO" id="GO:0005524">
    <property type="term" value="F:ATP binding"/>
    <property type="evidence" value="ECO:0007669"/>
    <property type="project" value="UniProtKB-UniRule"/>
</dbReference>
<reference evidence="20" key="1">
    <citation type="submission" date="2020-10" db="EMBL/GenBank/DDBJ databases">
        <title>Taxonomic study of unclassified bacteria belonging to the class Ktedonobacteria.</title>
        <authorList>
            <person name="Yabe S."/>
            <person name="Wang C.M."/>
            <person name="Zheng Y."/>
            <person name="Sakai Y."/>
            <person name="Cavaletti L."/>
            <person name="Monciardini P."/>
            <person name="Donadio S."/>
        </authorList>
    </citation>
    <scope>NUCLEOTIDE SEQUENCE</scope>
    <source>
        <strain evidence="20">ID150040</strain>
    </source>
</reference>
<evidence type="ECO:0000313" key="21">
    <source>
        <dbReference type="Proteomes" id="UP000597444"/>
    </source>
</evidence>
<feature type="domain" description="ABC transporter" evidence="19">
    <location>
        <begin position="472"/>
        <end position="696"/>
    </location>
</feature>
<dbReference type="Pfam" id="PF17755">
    <property type="entry name" value="UvrA_DNA-bind"/>
    <property type="match status" value="1"/>
</dbReference>
<evidence type="ECO:0000256" key="17">
    <source>
        <dbReference type="HAMAP-Rule" id="MF_00205"/>
    </source>
</evidence>
<feature type="binding site" evidence="17">
    <location>
        <begin position="33"/>
        <end position="40"/>
    </location>
    <ligand>
        <name>ATP</name>
        <dbReference type="ChEBI" id="CHEBI:30616"/>
    </ligand>
</feature>
<dbReference type="InterPro" id="IPR041552">
    <property type="entry name" value="UvrA_DNA-bd"/>
</dbReference>
<evidence type="ECO:0000256" key="12">
    <source>
        <dbReference type="ARBA" id="ARBA00023125"/>
    </source>
</evidence>
<accession>A0A8J3IM77</accession>
<evidence type="ECO:0000256" key="13">
    <source>
        <dbReference type="ARBA" id="ARBA00023204"/>
    </source>
</evidence>
<dbReference type="SUPFAM" id="SSF52540">
    <property type="entry name" value="P-loop containing nucleoside triphosphate hydrolases"/>
    <property type="match status" value="2"/>
</dbReference>
<feature type="domain" description="ABC transporter" evidence="19">
    <location>
        <begin position="710"/>
        <end position="1038"/>
    </location>
</feature>
<dbReference type="GO" id="GO:0009381">
    <property type="term" value="F:excinuclease ABC activity"/>
    <property type="evidence" value="ECO:0007669"/>
    <property type="project" value="UniProtKB-UniRule"/>
</dbReference>
<dbReference type="NCBIfam" id="TIGR00630">
    <property type="entry name" value="uvra"/>
    <property type="match status" value="1"/>
</dbReference>
<feature type="region of interest" description="Disordered" evidence="18">
    <location>
        <begin position="244"/>
        <end position="268"/>
    </location>
</feature>
<dbReference type="FunFam" id="3.40.50.300:FF:000028">
    <property type="entry name" value="UvrABC system protein A"/>
    <property type="match status" value="1"/>
</dbReference>
<keyword evidence="9 17" id="KW-0862">Zinc</keyword>
<dbReference type="InterPro" id="IPR017871">
    <property type="entry name" value="ABC_transporter-like_CS"/>
</dbReference>
<dbReference type="GO" id="GO:0008270">
    <property type="term" value="F:zinc ion binding"/>
    <property type="evidence" value="ECO:0007669"/>
    <property type="project" value="UniProtKB-UniRule"/>
</dbReference>
<dbReference type="Proteomes" id="UP000597444">
    <property type="component" value="Unassembled WGS sequence"/>
</dbReference>
<dbReference type="GO" id="GO:0016887">
    <property type="term" value="F:ATP hydrolysis activity"/>
    <property type="evidence" value="ECO:0007669"/>
    <property type="project" value="InterPro"/>
</dbReference>
<protein>
    <recommendedName>
        <fullName evidence="15 17">UvrABC system protein A</fullName>
        <shortName evidence="17">UvrA protein</shortName>
    </recommendedName>
    <alternativeName>
        <fullName evidence="16 17">Excinuclease ABC subunit A</fullName>
    </alternativeName>
</protein>
<evidence type="ECO:0000256" key="18">
    <source>
        <dbReference type="SAM" id="MobiDB-lite"/>
    </source>
</evidence>
<organism evidence="20 21">
    <name type="scientific">Reticulibacter mediterranei</name>
    <dbReference type="NCBI Taxonomy" id="2778369"/>
    <lineage>
        <taxon>Bacteria</taxon>
        <taxon>Bacillati</taxon>
        <taxon>Chloroflexota</taxon>
        <taxon>Ktedonobacteria</taxon>
        <taxon>Ktedonobacterales</taxon>
        <taxon>Reticulibacteraceae</taxon>
        <taxon>Reticulibacter</taxon>
    </lineage>
</organism>
<evidence type="ECO:0000259" key="19">
    <source>
        <dbReference type="PROSITE" id="PS50893"/>
    </source>
</evidence>
<dbReference type="InterPro" id="IPR027417">
    <property type="entry name" value="P-loop_NTPase"/>
</dbReference>
<dbReference type="Gene3D" id="1.20.1580.10">
    <property type="entry name" value="ABC transporter ATPase like domain"/>
    <property type="match status" value="1"/>
</dbReference>
<dbReference type="FunFam" id="3.40.50.300:FF:000272">
    <property type="entry name" value="UvrABC system protein A"/>
    <property type="match status" value="1"/>
</dbReference>
<dbReference type="PROSITE" id="PS00211">
    <property type="entry name" value="ABC_TRANSPORTER_1"/>
    <property type="match status" value="2"/>
</dbReference>
<evidence type="ECO:0000256" key="16">
    <source>
        <dbReference type="ARBA" id="ARBA00042156"/>
    </source>
</evidence>
<comment type="subunit">
    <text evidence="17">Forms a heterotetramer with UvrB during the search for lesions.</text>
</comment>
<comment type="caution">
    <text evidence="20">The sequence shown here is derived from an EMBL/GenBank/DDBJ whole genome shotgun (WGS) entry which is preliminary data.</text>
</comment>
<dbReference type="EMBL" id="BNJK01000001">
    <property type="protein sequence ID" value="GHO92046.1"/>
    <property type="molecule type" value="Genomic_DNA"/>
</dbReference>
<comment type="function">
    <text evidence="17">The UvrABC repair system catalyzes the recognition and processing of DNA lesions. UvrA is an ATPase and a DNA-binding protein. A damage recognition complex composed of 2 UvrA and 2 UvrB subunits scans DNA for abnormalities. When the presence of a lesion has been verified by UvrB, the UvrA molecules dissociate.</text>
</comment>
<dbReference type="Gene3D" id="1.10.8.280">
    <property type="entry name" value="ABC transporter ATPase domain-like"/>
    <property type="match status" value="1"/>
</dbReference>
<dbReference type="PROSITE" id="PS50893">
    <property type="entry name" value="ABC_TRANSPORTER_2"/>
    <property type="match status" value="2"/>
</dbReference>
<evidence type="ECO:0000256" key="10">
    <source>
        <dbReference type="ARBA" id="ARBA00022840"/>
    </source>
</evidence>
<evidence type="ECO:0000313" key="20">
    <source>
        <dbReference type="EMBL" id="GHO92046.1"/>
    </source>
</evidence>
<comment type="similarity">
    <text evidence="14 17">Belongs to the ABC transporter superfamily. UvrA family.</text>
</comment>
<evidence type="ECO:0000256" key="2">
    <source>
        <dbReference type="ARBA" id="ARBA00022490"/>
    </source>
</evidence>
<dbReference type="AlphaFoldDB" id="A0A8J3IM77"/>
<dbReference type="Gene3D" id="3.30.190.20">
    <property type="match status" value="1"/>
</dbReference>
<dbReference type="HAMAP" id="MF_00205">
    <property type="entry name" value="UvrA"/>
    <property type="match status" value="1"/>
</dbReference>
<dbReference type="PANTHER" id="PTHR43152:SF3">
    <property type="entry name" value="UVRABC SYSTEM PROTEIN A"/>
    <property type="match status" value="1"/>
</dbReference>
<keyword evidence="13 17" id="KW-0234">DNA repair</keyword>
<keyword evidence="5 17" id="KW-0547">Nucleotide-binding</keyword>
<evidence type="ECO:0000256" key="11">
    <source>
        <dbReference type="ARBA" id="ARBA00022881"/>
    </source>
</evidence>
<evidence type="ECO:0000256" key="15">
    <source>
        <dbReference type="ARBA" id="ARBA00039316"/>
    </source>
</evidence>
<keyword evidence="7 17" id="KW-0228">DNA excision</keyword>
<evidence type="ECO:0000256" key="3">
    <source>
        <dbReference type="ARBA" id="ARBA00022723"/>
    </source>
</evidence>
<keyword evidence="2 17" id="KW-0963">Cytoplasm</keyword>
<evidence type="ECO:0000256" key="14">
    <source>
        <dbReference type="ARBA" id="ARBA00038000"/>
    </source>
</evidence>
<dbReference type="NCBIfam" id="NF001503">
    <property type="entry name" value="PRK00349.1"/>
    <property type="match status" value="1"/>
</dbReference>
<dbReference type="GO" id="GO:0005737">
    <property type="term" value="C:cytoplasm"/>
    <property type="evidence" value="ECO:0007669"/>
    <property type="project" value="UniProtKB-SubCell"/>
</dbReference>
<dbReference type="GO" id="GO:0009432">
    <property type="term" value="P:SOS response"/>
    <property type="evidence" value="ECO:0007669"/>
    <property type="project" value="UniProtKB-UniRule"/>
</dbReference>
<dbReference type="GO" id="GO:0003677">
    <property type="term" value="F:DNA binding"/>
    <property type="evidence" value="ECO:0007669"/>
    <property type="project" value="UniProtKB-UniRule"/>
</dbReference>
<evidence type="ECO:0000256" key="4">
    <source>
        <dbReference type="ARBA" id="ARBA00022737"/>
    </source>
</evidence>
<keyword evidence="6 17" id="KW-0227">DNA damage</keyword>
<dbReference type="RefSeq" id="WP_220202907.1">
    <property type="nucleotide sequence ID" value="NZ_BNJK01000001.1"/>
</dbReference>
<dbReference type="CDD" id="cd03270">
    <property type="entry name" value="ABC_UvrA_I"/>
    <property type="match status" value="1"/>
</dbReference>
<keyword evidence="10 17" id="KW-0067">ATP-binding</keyword>
<keyword evidence="3 17" id="KW-0479">Metal-binding</keyword>
<evidence type="ECO:0000256" key="8">
    <source>
        <dbReference type="ARBA" id="ARBA00022771"/>
    </source>
</evidence>
<keyword evidence="8 17" id="KW-0863">Zinc-finger</keyword>
<keyword evidence="17" id="KW-0742">SOS response</keyword>
<dbReference type="InterPro" id="IPR004602">
    <property type="entry name" value="UvrA"/>
</dbReference>
<feature type="binding site" evidence="17">
    <location>
        <begin position="742"/>
        <end position="749"/>
    </location>
    <ligand>
        <name>ATP</name>
        <dbReference type="ChEBI" id="CHEBI:30616"/>
    </ligand>
</feature>
<dbReference type="Gene3D" id="3.40.50.300">
    <property type="entry name" value="P-loop containing nucleotide triphosphate hydrolases"/>
    <property type="match status" value="3"/>
</dbReference>
<sequence>MSQDKIVIRGAREHNLKNIDVTIPRDKLVVITGLSGSGKSSLAFDTIFAEGQRRYVESLSAYARQFLDKMEKPDVDHIDGLSPAISIDQKGATHNPRSTVGTVTEIYDYLRLLYARIGHQHCPQCGREVSQQTLQQIVDAVLSLGEGTRILLLAPLVQGRKGEYKNIFEEMRRSGYVRVRVDGKILDLSEEIELDKQKKHTIEVVVDRLIIRKGKKEHATDTSDGSSSRPQLKRVAERPSLYDVNAGSELRQSEPDDAEPLPTFHDDVDPAFRQRLSDSLETTLKLGNGVVLVSVVDGEEILFSEKAACVYCGISLPEIAPRTFSFNSPHGACPTCTGLGMQQVIDPELVVTHPELSILEGAIAPWSKVVNGSTWYRTILEAVAHRYDFSLETPWRELSEEVRAMLLNGSPEPLTIRYTNQMGNTRTHIVHFKGVITTLNDRYRETDSEGVREEIEGYMSSRLCPDCRGARLKPEALAVTVGARNIVQVTRLSITLAQRFFQELEAENGTASAPAQAVGVSKKKNGNGKANGLGDPLAKINPREPLVQGTLSERERFIARQVLKEIRARLQFLIDVGLDYLTLDRAAMSLSGGEAQRIRLATQIGSGLMGVLYILDEPSIGLHQRDNERLIKTLTRLRNLGNTLLVVEHDEDTMRTADYIIDIGPGAGEHGGHIVAQGTFDEIVANEHSLTGDYLSHRKRIAVPAERRPGNGNTLTIHGARENNLKDIDVEIPLGKFVAVTGVSGSGKSTLVTDILYRKLAHALHRAHEKPGEHESIEGLEHLDKVIDIDQSPIGRTPRSNPATYTNAFTGIRELFAQVPESRIRGYMPGRFSFNVKGGRCEACKGEGIVKIEMNFLPDVYVPCEVCHGKRYNREALEIHYKGKSISDVLDMTVEEATEFFANVPSIYNKMKTLNDVGLGYMKLGQPATTLSGGEAQRVKLATELSRRATGRTMYILDEPTTGLHFADVDRLLDVLQRLVDTGNTIVVIEHNLDVIKSADCLIDLGPEGGDNGGRVIAEGTPEDVAENPQSYTGHFLKRMFLEEAEFARRQQINEAVAR</sequence>
<dbReference type="PANTHER" id="PTHR43152">
    <property type="entry name" value="UVRABC SYSTEM PROTEIN A"/>
    <property type="match status" value="1"/>
</dbReference>
<keyword evidence="4 17" id="KW-0677">Repeat</keyword>
<dbReference type="InterPro" id="IPR003593">
    <property type="entry name" value="AAA+_ATPase"/>
</dbReference>
<dbReference type="FunFam" id="1.20.1580.10:FF:000002">
    <property type="entry name" value="UvrABC system protein A"/>
    <property type="match status" value="1"/>
</dbReference>
<dbReference type="CDD" id="cd03271">
    <property type="entry name" value="ABC_UvrA_II"/>
    <property type="match status" value="1"/>
</dbReference>
<feature type="zinc finger region" description="C4-type" evidence="17">
    <location>
        <begin position="841"/>
        <end position="867"/>
    </location>
</feature>
<dbReference type="GO" id="GO:0009380">
    <property type="term" value="C:excinuclease repair complex"/>
    <property type="evidence" value="ECO:0007669"/>
    <property type="project" value="InterPro"/>
</dbReference>